<proteinExistence type="predicted"/>
<dbReference type="Proteomes" id="UP000554965">
    <property type="component" value="Unassembled WGS sequence"/>
</dbReference>
<keyword evidence="2" id="KW-1185">Reference proteome</keyword>
<accession>A0A7Z7IMZ8</accession>
<name>A0A7Z7IMZ8_9MYCO</name>
<dbReference type="EMBL" id="OCTY01000002">
    <property type="protein sequence ID" value="SOJ55241.1"/>
    <property type="molecule type" value="Genomic_DNA"/>
</dbReference>
<reference evidence="1 2" key="1">
    <citation type="submission" date="2017-10" db="EMBL/GenBank/DDBJ databases">
        <authorList>
            <consortium name="Urmite Genomes"/>
        </authorList>
    </citation>
    <scope>NUCLEOTIDE SEQUENCE [LARGE SCALE GENOMIC DNA]</scope>
    <source>
        <strain evidence="1 2">FB-527</strain>
    </source>
</reference>
<protein>
    <submittedName>
        <fullName evidence="1">Uncharacterized protein</fullName>
    </submittedName>
</protein>
<organism evidence="1 2">
    <name type="scientific">Mycobacterium simulans</name>
    <dbReference type="NCBI Taxonomy" id="627089"/>
    <lineage>
        <taxon>Bacteria</taxon>
        <taxon>Bacillati</taxon>
        <taxon>Actinomycetota</taxon>
        <taxon>Actinomycetes</taxon>
        <taxon>Mycobacteriales</taxon>
        <taxon>Mycobacteriaceae</taxon>
        <taxon>Mycobacterium</taxon>
    </lineage>
</organism>
<comment type="caution">
    <text evidence="1">The sequence shown here is derived from an EMBL/GenBank/DDBJ whole genome shotgun (WGS) entry which is preliminary data.</text>
</comment>
<evidence type="ECO:0000313" key="1">
    <source>
        <dbReference type="EMBL" id="SOJ55241.1"/>
    </source>
</evidence>
<dbReference type="AlphaFoldDB" id="A0A7Z7IMZ8"/>
<evidence type="ECO:0000313" key="2">
    <source>
        <dbReference type="Proteomes" id="UP000554965"/>
    </source>
</evidence>
<sequence>MIPESERLQGSHVRFVPCLAEKCAPNPILERIIEAFGEVD</sequence>
<gene>
    <name evidence="1" type="ORF">MSIMFB_02730</name>
</gene>